<accession>A0A9D0YT86</accession>
<dbReference type="SMART" id="SM00606">
    <property type="entry name" value="CBD_IV"/>
    <property type="match status" value="1"/>
</dbReference>
<dbReference type="Pfam" id="PF01120">
    <property type="entry name" value="Alpha_L_fucos"/>
    <property type="match status" value="1"/>
</dbReference>
<reference evidence="11" key="1">
    <citation type="submission" date="2020-10" db="EMBL/GenBank/DDBJ databases">
        <authorList>
            <person name="Gilroy R."/>
        </authorList>
    </citation>
    <scope>NUCLEOTIDE SEQUENCE</scope>
    <source>
        <strain evidence="11">ChiGjej2B2-12916</strain>
    </source>
</reference>
<dbReference type="Gene3D" id="3.20.20.80">
    <property type="entry name" value="Glycosidases"/>
    <property type="match status" value="2"/>
</dbReference>
<name>A0A9D0YT86_9FIRM</name>
<organism evidence="11 12">
    <name type="scientific">Candidatus Enterenecus faecium</name>
    <dbReference type="NCBI Taxonomy" id="2840780"/>
    <lineage>
        <taxon>Bacteria</taxon>
        <taxon>Bacillati</taxon>
        <taxon>Bacillota</taxon>
        <taxon>Clostridia</taxon>
        <taxon>Eubacteriales</taxon>
        <taxon>Candidatus Enterenecus</taxon>
    </lineage>
</organism>
<feature type="domain" description="CBM6" evidence="10">
    <location>
        <begin position="396"/>
        <end position="519"/>
    </location>
</feature>
<reference evidence="11" key="2">
    <citation type="journal article" date="2021" name="PeerJ">
        <title>Extensive microbial diversity within the chicken gut microbiome revealed by metagenomics and culture.</title>
        <authorList>
            <person name="Gilroy R."/>
            <person name="Ravi A."/>
            <person name="Getino M."/>
            <person name="Pursley I."/>
            <person name="Horton D.L."/>
            <person name="Alikhan N.F."/>
            <person name="Baker D."/>
            <person name="Gharbi K."/>
            <person name="Hall N."/>
            <person name="Watson M."/>
            <person name="Adriaenssens E.M."/>
            <person name="Foster-Nyarko E."/>
            <person name="Jarju S."/>
            <person name="Secka A."/>
            <person name="Antonio M."/>
            <person name="Oren A."/>
            <person name="Chaudhuri R.R."/>
            <person name="La Ragione R."/>
            <person name="Hildebrand F."/>
            <person name="Pallen M.J."/>
        </authorList>
    </citation>
    <scope>NUCLEOTIDE SEQUENCE</scope>
    <source>
        <strain evidence="11">ChiGjej2B2-12916</strain>
    </source>
</reference>
<dbReference type="SMART" id="SM00812">
    <property type="entry name" value="Alpha_L_fucos"/>
    <property type="match status" value="1"/>
</dbReference>
<evidence type="ECO:0000256" key="7">
    <source>
        <dbReference type="ARBA" id="ARBA00023295"/>
    </source>
</evidence>
<dbReference type="GO" id="GO:0007154">
    <property type="term" value="P:cell communication"/>
    <property type="evidence" value="ECO:0007669"/>
    <property type="project" value="InterPro"/>
</dbReference>
<dbReference type="SUPFAM" id="SSF141072">
    <property type="entry name" value="CalX-like"/>
    <property type="match status" value="1"/>
</dbReference>
<sequence>MKYYKDELAAFFHFGVNTYTDMEWGNGQEDPDIFNPTKLDTDQWIRTVQEAGMKRAILTAKHHDGFNLYPTKVTDHSVASSSWRDGKGDVVQEFVDSCTKYDMDIGFYLSPWDQKQNYGAPLHWCGNERGYSSDECWHILNKEYVWNLYDQYGQEDSAYLHTGEPYIEGKPEGERNGDTWSISEVDVSIRPGWFYHANQSPKTAEELANIYFTSVGLGSPLLLNVPPTPEGLIDERDVESLRGFREILDNTFSRNLADGATAEATATRGNHQNFGAANVLDDDYDTYWTMDDGQTTGSVTVTLDQPTLLDVVQIQEYIPLGQRIASFRVDVRVGGQWMEFGSGKTIGYKRLMRGAPVVADAVRVTVTDALATPLINNISVFKADERIALEAQAVPGQIQAESCDQLVGAISENKGPNGGGNLGAVTDGSYAKYERVRFDQTPTAFTLSHSGAGTPQITLRLDSQDGPILAQMQVPASGFYFTYVETTVPVTYQGEPLSGYHDIYLCMNAGLNIDWFRLEGQNTLNFQPTQVTAYEGDAVQLTVTRSDEDLSEEVQVQVQTVPDTAVSGQDYEELVQTITFAPNETSKTVTVQTMESDLKEYGTKFRVELSSPSANAMLGTGSACVVTIRDNDGPADLEQLQEAVDQANGKVESDYMPDSWAAFAALRDQAIALLANPEATQRQVDEMTAALNQAMEALKPFQYTKDNPCLLSTTETVEAEAELFTLLGCAGIYSRPGDSGGKEVEEMGLMSSGEEGQLQCSFDVPAAGDYNIRLRYFSGAQNTIYWGNGLEGGEQIAGRKVLDFDGQARFYEVDLPIHFSQAGVNTITFYNHEAGTCNLDKFTIRCLSTAQPGDKTLLQATYDYALTLSTQGVTDAAKEAFETALANAEAVMADNALSEDDQDVVDEAVAQLTAAMDGLTAGGAPETTDKPGTSQKPEATQKPENKVPQTGDNAALMLWSMAGAISLVGAACLVYRKNKLEEK</sequence>
<dbReference type="Gene3D" id="1.20.1270.90">
    <property type="entry name" value="AF1782-like"/>
    <property type="match status" value="1"/>
</dbReference>
<evidence type="ECO:0000256" key="5">
    <source>
        <dbReference type="ARBA" id="ARBA00022801"/>
    </source>
</evidence>
<feature type="region of interest" description="Disordered" evidence="8">
    <location>
        <begin position="917"/>
        <end position="949"/>
    </location>
</feature>
<dbReference type="Gene3D" id="2.60.120.260">
    <property type="entry name" value="Galactose-binding domain-like"/>
    <property type="match status" value="3"/>
</dbReference>
<dbReference type="EC" id="3.2.1.51" evidence="2"/>
<dbReference type="GO" id="GO:0030246">
    <property type="term" value="F:carbohydrate binding"/>
    <property type="evidence" value="ECO:0007669"/>
    <property type="project" value="InterPro"/>
</dbReference>
<dbReference type="InterPro" id="IPR000421">
    <property type="entry name" value="FA58C"/>
</dbReference>
<dbReference type="SMART" id="SM00237">
    <property type="entry name" value="Calx_beta"/>
    <property type="match status" value="1"/>
</dbReference>
<evidence type="ECO:0000256" key="3">
    <source>
        <dbReference type="ARBA" id="ARBA00022729"/>
    </source>
</evidence>
<comment type="caution">
    <text evidence="11">The sequence shown here is derived from an EMBL/GenBank/DDBJ whole genome shotgun (WGS) entry which is preliminary data.</text>
</comment>
<dbReference type="InterPro" id="IPR005084">
    <property type="entry name" value="CBM6"/>
</dbReference>
<comment type="similarity">
    <text evidence="1">Belongs to the glycosyl hydrolase 29 family.</text>
</comment>
<keyword evidence="7" id="KW-0326">Glycosidase</keyword>
<dbReference type="Pfam" id="PF00754">
    <property type="entry name" value="F5_F8_type_C"/>
    <property type="match status" value="1"/>
</dbReference>
<dbReference type="Pfam" id="PF07554">
    <property type="entry name" value="FIVAR"/>
    <property type="match status" value="2"/>
</dbReference>
<dbReference type="Proteomes" id="UP000886879">
    <property type="component" value="Unassembled WGS sequence"/>
</dbReference>
<dbReference type="Pfam" id="PF03422">
    <property type="entry name" value="CBM_6"/>
    <property type="match status" value="1"/>
</dbReference>
<evidence type="ECO:0000256" key="1">
    <source>
        <dbReference type="ARBA" id="ARBA00007951"/>
    </source>
</evidence>
<dbReference type="GO" id="GO:0016020">
    <property type="term" value="C:membrane"/>
    <property type="evidence" value="ECO:0007669"/>
    <property type="project" value="InterPro"/>
</dbReference>
<dbReference type="InterPro" id="IPR038081">
    <property type="entry name" value="CalX-like_sf"/>
</dbReference>
<dbReference type="CDD" id="cd02795">
    <property type="entry name" value="CBM6-CBM35-CBM36_like"/>
    <property type="match status" value="1"/>
</dbReference>
<dbReference type="Pfam" id="PF03160">
    <property type="entry name" value="Calx-beta"/>
    <property type="match status" value="1"/>
</dbReference>
<dbReference type="InterPro" id="IPR057739">
    <property type="entry name" value="Glyco_hydro_29_N"/>
</dbReference>
<dbReference type="SUPFAM" id="SSF51445">
    <property type="entry name" value="(Trans)glycosidases"/>
    <property type="match status" value="1"/>
</dbReference>
<dbReference type="PROSITE" id="PS51175">
    <property type="entry name" value="CBM6"/>
    <property type="match status" value="1"/>
</dbReference>
<keyword evidence="3" id="KW-0732">Signal</keyword>
<dbReference type="InterPro" id="IPR003644">
    <property type="entry name" value="Calx_beta"/>
</dbReference>
<evidence type="ECO:0000259" key="10">
    <source>
        <dbReference type="PROSITE" id="PS51175"/>
    </source>
</evidence>
<dbReference type="InterPro" id="IPR017853">
    <property type="entry name" value="GH"/>
</dbReference>
<evidence type="ECO:0000256" key="8">
    <source>
        <dbReference type="SAM" id="MobiDB-lite"/>
    </source>
</evidence>
<dbReference type="GO" id="GO:0004560">
    <property type="term" value="F:alpha-L-fucosidase activity"/>
    <property type="evidence" value="ECO:0007669"/>
    <property type="project" value="InterPro"/>
</dbReference>
<dbReference type="GO" id="GO:0006004">
    <property type="term" value="P:fucose metabolic process"/>
    <property type="evidence" value="ECO:0007669"/>
    <property type="project" value="TreeGrafter"/>
</dbReference>
<dbReference type="InterPro" id="IPR000933">
    <property type="entry name" value="Glyco_hydro_29"/>
</dbReference>
<dbReference type="InterPro" id="IPR008979">
    <property type="entry name" value="Galactose-bd-like_sf"/>
</dbReference>
<dbReference type="PANTHER" id="PTHR10030:SF37">
    <property type="entry name" value="ALPHA-L-FUCOSIDASE-RELATED"/>
    <property type="match status" value="1"/>
</dbReference>
<dbReference type="EMBL" id="DVFO01000095">
    <property type="protein sequence ID" value="HIQ61682.1"/>
    <property type="molecule type" value="Genomic_DNA"/>
</dbReference>
<dbReference type="SUPFAM" id="SSF49785">
    <property type="entry name" value="Galactose-binding domain-like"/>
    <property type="match status" value="3"/>
</dbReference>
<keyword evidence="4" id="KW-0677">Repeat</keyword>
<dbReference type="CDD" id="cd04084">
    <property type="entry name" value="CBM6_xylanase-like"/>
    <property type="match status" value="1"/>
</dbReference>
<dbReference type="PANTHER" id="PTHR10030">
    <property type="entry name" value="ALPHA-L-FUCOSIDASE"/>
    <property type="match status" value="1"/>
</dbReference>
<dbReference type="GO" id="GO:0016139">
    <property type="term" value="P:glycoside catabolic process"/>
    <property type="evidence" value="ECO:0007669"/>
    <property type="project" value="TreeGrafter"/>
</dbReference>
<dbReference type="Gene3D" id="1.20.1270.70">
    <property type="entry name" value="Designed single chain three-helix bundle"/>
    <property type="match status" value="1"/>
</dbReference>
<evidence type="ECO:0000256" key="6">
    <source>
        <dbReference type="ARBA" id="ARBA00022837"/>
    </source>
</evidence>
<evidence type="ECO:0000256" key="9">
    <source>
        <dbReference type="SAM" id="Phobius"/>
    </source>
</evidence>
<evidence type="ECO:0000313" key="12">
    <source>
        <dbReference type="Proteomes" id="UP000886879"/>
    </source>
</evidence>
<dbReference type="AlphaFoldDB" id="A0A9D0YT86"/>
<protein>
    <recommendedName>
        <fullName evidence="2">alpha-L-fucosidase</fullName>
        <ecNumber evidence="2">3.2.1.51</ecNumber>
    </recommendedName>
</protein>
<dbReference type="GO" id="GO:0005764">
    <property type="term" value="C:lysosome"/>
    <property type="evidence" value="ECO:0007669"/>
    <property type="project" value="TreeGrafter"/>
</dbReference>
<evidence type="ECO:0000313" key="11">
    <source>
        <dbReference type="EMBL" id="HIQ61682.1"/>
    </source>
</evidence>
<keyword evidence="6" id="KW-0106">Calcium</keyword>
<keyword evidence="5" id="KW-0378">Hydrolase</keyword>
<feature type="transmembrane region" description="Helical" evidence="9">
    <location>
        <begin position="956"/>
        <end position="975"/>
    </location>
</feature>
<keyword evidence="9" id="KW-1133">Transmembrane helix</keyword>
<evidence type="ECO:0000256" key="4">
    <source>
        <dbReference type="ARBA" id="ARBA00022737"/>
    </source>
</evidence>
<keyword evidence="9" id="KW-0812">Transmembrane</keyword>
<dbReference type="InterPro" id="IPR006584">
    <property type="entry name" value="Cellulose-bd_IV"/>
</dbReference>
<evidence type="ECO:0000256" key="2">
    <source>
        <dbReference type="ARBA" id="ARBA00012662"/>
    </source>
</evidence>
<keyword evidence="9" id="KW-0472">Membrane</keyword>
<proteinExistence type="inferred from homology"/>
<gene>
    <name evidence="11" type="ORF">IAD31_08850</name>
</gene>
<dbReference type="Gene3D" id="2.60.40.2030">
    <property type="match status" value="1"/>
</dbReference>